<evidence type="ECO:0000313" key="3">
    <source>
        <dbReference type="Proteomes" id="UP001595816"/>
    </source>
</evidence>
<feature type="compositionally biased region" description="Gly residues" evidence="1">
    <location>
        <begin position="622"/>
        <end position="635"/>
    </location>
</feature>
<dbReference type="SUPFAM" id="SSF140453">
    <property type="entry name" value="EsxAB dimer-like"/>
    <property type="match status" value="1"/>
</dbReference>
<evidence type="ECO:0000313" key="2">
    <source>
        <dbReference type="EMBL" id="MFC4131439.1"/>
    </source>
</evidence>
<feature type="compositionally biased region" description="Gly residues" evidence="1">
    <location>
        <begin position="656"/>
        <end position="674"/>
    </location>
</feature>
<dbReference type="EMBL" id="JBHSAY010000006">
    <property type="protein sequence ID" value="MFC4131439.1"/>
    <property type="molecule type" value="Genomic_DNA"/>
</dbReference>
<gene>
    <name evidence="2" type="ORF">ACFOZ4_12570</name>
</gene>
<feature type="compositionally biased region" description="Gly residues" evidence="1">
    <location>
        <begin position="595"/>
        <end position="615"/>
    </location>
</feature>
<feature type="region of interest" description="Disordered" evidence="1">
    <location>
        <begin position="390"/>
        <end position="808"/>
    </location>
</feature>
<comment type="caution">
    <text evidence="2">The sequence shown here is derived from an EMBL/GenBank/DDBJ whole genome shotgun (WGS) entry which is preliminary data.</text>
</comment>
<accession>A0ABV8LME6</accession>
<organism evidence="2 3">
    <name type="scientific">Hamadaea flava</name>
    <dbReference type="NCBI Taxonomy" id="1742688"/>
    <lineage>
        <taxon>Bacteria</taxon>
        <taxon>Bacillati</taxon>
        <taxon>Actinomycetota</taxon>
        <taxon>Actinomycetes</taxon>
        <taxon>Micromonosporales</taxon>
        <taxon>Micromonosporaceae</taxon>
        <taxon>Hamadaea</taxon>
    </lineage>
</organism>
<feature type="compositionally biased region" description="Gly residues" evidence="1">
    <location>
        <begin position="469"/>
        <end position="490"/>
    </location>
</feature>
<evidence type="ECO:0008006" key="4">
    <source>
        <dbReference type="Google" id="ProtNLM"/>
    </source>
</evidence>
<proteinExistence type="predicted"/>
<keyword evidence="3" id="KW-1185">Reference proteome</keyword>
<evidence type="ECO:0000256" key="1">
    <source>
        <dbReference type="SAM" id="MobiDB-lite"/>
    </source>
</evidence>
<name>A0ABV8LME6_9ACTN</name>
<reference evidence="3" key="1">
    <citation type="journal article" date="2019" name="Int. J. Syst. Evol. Microbiol.">
        <title>The Global Catalogue of Microorganisms (GCM) 10K type strain sequencing project: providing services to taxonomists for standard genome sequencing and annotation.</title>
        <authorList>
            <consortium name="The Broad Institute Genomics Platform"/>
            <consortium name="The Broad Institute Genome Sequencing Center for Infectious Disease"/>
            <person name="Wu L."/>
            <person name="Ma J."/>
        </authorList>
    </citation>
    <scope>NUCLEOTIDE SEQUENCE [LARGE SCALE GENOMIC DNA]</scope>
    <source>
        <strain evidence="3">CGMCC 4.7289</strain>
    </source>
</reference>
<dbReference type="RefSeq" id="WP_253754967.1">
    <property type="nucleotide sequence ID" value="NZ_JAMZDZ010000001.1"/>
</dbReference>
<feature type="compositionally biased region" description="Gly residues" evidence="1">
    <location>
        <begin position="716"/>
        <end position="731"/>
    </location>
</feature>
<sequence>MGEIGDMVESTVPEMTAAAGNIRKRASTFEKEFGGVLAGDGNIYKRSTDLMDDLGDTIAPEVAPPPGPSKGMLFFWGELGFLANSIRVQTGDVGGSGVIGFFGTAAKGIRSYATAAEAIAQQYKSHEIDSEKQLLAVDKVLAGQFGMKIEKYGDYYGVADLHPAQDTSKNTPVQGDDPGKTDWDGLTFEQIVWMLGSANWDAIADSARRLEALSGDLSAAKNAFWGEVGSLAEIGGDGPIWKGAGSQVFATQAERTYDSMNAWVTPLLERSKALYKVAVVVMAAQDDANEISTKLEEDLGKQHAIINGMRFAGSALWSWWNGLGPNGQTDVARVQYNTQKNEIEGKANDAAAEITRLKKEALEKVKKLGKDASEKVHAAAPWKMPGEYSGLLLEDTGNPGNPNLPTAGGGAPNLGGGGGGGGGGGAGGGGAPKVSAPKVPGGGAKNNAKNPVTKPTLPTDRTTTPTGNNGNGNNGNGNNGNGNNGNGNNGGNPTTTPPNIPDVPGTGNGGNTGGGNTGGGNPGTGGGTTPVVTPPVIPGTGGTGTGGTGTGGSGSGNGGVVVPSVPTLPGSGTNPGGGGGNGSTPVVTPPQIPGTGTGGTGTNPGGAGTNPGGNPGTVPILPGGGTGTTPGGGSSWGNQPWTPDPITPGVSLDGRNGLGGSAGGLGGSSGGGPLAGTPVTPIRPGVEGAGLTTSAIGGGGGDPNSQMYPPMMPPMGGAGMGGMGGGGGGGPKTTRRGGPKLVDSQGPAGKSVLSGRTKKRRAPEPTVEIEQMTDPWLADQTPEIETTTPAVSPDTGPASPTTRRQSSL</sequence>
<dbReference type="Proteomes" id="UP001595816">
    <property type="component" value="Unassembled WGS sequence"/>
</dbReference>
<feature type="compositionally biased region" description="Gly residues" evidence="1">
    <location>
        <begin position="506"/>
        <end position="528"/>
    </location>
</feature>
<feature type="compositionally biased region" description="Gly residues" evidence="1">
    <location>
        <begin position="539"/>
        <end position="559"/>
    </location>
</feature>
<feature type="compositionally biased region" description="Polar residues" evidence="1">
    <location>
        <begin position="798"/>
        <end position="808"/>
    </location>
</feature>
<protein>
    <recommendedName>
        <fullName evidence="4">ESX-1 secretion-associated protein EspA/EspE-like domain-containing protein</fullName>
    </recommendedName>
</protein>
<feature type="compositionally biased region" description="Gly residues" evidence="1">
    <location>
        <begin position="573"/>
        <end position="582"/>
    </location>
</feature>
<dbReference type="InterPro" id="IPR036689">
    <property type="entry name" value="ESAT-6-like_sf"/>
</dbReference>
<feature type="compositionally biased region" description="Low complexity" evidence="1">
    <location>
        <begin position="560"/>
        <end position="572"/>
    </location>
</feature>
<feature type="compositionally biased region" description="Gly residues" evidence="1">
    <location>
        <begin position="407"/>
        <end position="431"/>
    </location>
</feature>